<reference evidence="1" key="1">
    <citation type="journal article" date="2001" name="Nature">
        <title>Initial sequencing and analysis of the human genome.</title>
        <authorList>
            <consortium name="International Human Genome Sequencing Consortium"/>
            <person name="Lander E.S."/>
            <person name="Linton L.M."/>
            <person name="Birren B."/>
            <person name="Nusbaum C."/>
            <person name="Zody M.C."/>
            <person name="Baldwin J."/>
            <person name="Devon K."/>
            <person name="Dewar K."/>
            <person name="Doyle M."/>
            <person name="FitzHugh W."/>
            <person name="Funke R."/>
            <person name="Gage D."/>
            <person name="Harris K."/>
            <person name="Heaford A."/>
            <person name="Howland J."/>
            <person name="Kann L."/>
            <person name="Lehoczky J."/>
            <person name="LeVine R."/>
            <person name="McEwan P."/>
            <person name="McKernan K."/>
            <person name="Meldrim J."/>
            <person name="Mesirov J.P."/>
            <person name="Miranda C."/>
            <person name="Morris W."/>
            <person name="Naylor J."/>
            <person name="Raymond C."/>
            <person name="Rosetti M."/>
            <person name="Santos R."/>
            <person name="Sheridan A."/>
            <person name="Sougnez C."/>
            <person name="Stange-Thomann N."/>
            <person name="Stojanovic N."/>
            <person name="Subramanian A."/>
            <person name="Wyman D."/>
            <person name="Rogers J."/>
            <person name="Sulston J."/>
            <person name="Ainscough R."/>
            <person name="Beck S."/>
            <person name="Bentley D."/>
            <person name="Burton J."/>
            <person name="Clee C."/>
            <person name="Carter N."/>
            <person name="Coulson A."/>
            <person name="Deadman R."/>
            <person name="Deloukas P."/>
            <person name="Dunham A."/>
            <person name="Dunham I."/>
            <person name="Durbin R."/>
            <person name="French L."/>
            <person name="Grafham D."/>
            <person name="Gregory S."/>
            <person name="Hubbard T."/>
            <person name="Humphray S."/>
            <person name="Hunt A."/>
            <person name="Jones M."/>
            <person name="Lloyd C."/>
            <person name="McMurray A."/>
            <person name="Matthews L."/>
            <person name="Mercer S."/>
            <person name="Milne S."/>
            <person name="Mullikin J.C."/>
            <person name="Mungall A."/>
            <person name="Plumb R."/>
            <person name="Ross M."/>
            <person name="Shownkeen R."/>
            <person name="Sims S."/>
            <person name="Waterston R.H."/>
            <person name="Wilson R.K."/>
            <person name="Hillier L.W."/>
            <person name="McPherson J.D."/>
            <person name="Marra M.A."/>
            <person name="Mardis E.R."/>
            <person name="Fulton L.A."/>
            <person name="Chinwalla A.T."/>
            <person name="Pepin K.H."/>
            <person name="Gish W.R."/>
            <person name="Chissoe S.L."/>
            <person name="Wendl M.C."/>
            <person name="Delehaunty K.D."/>
            <person name="Miner T.L."/>
            <person name="Delehaunty A."/>
            <person name="Kramer J.B."/>
            <person name="Cook L.L."/>
            <person name="Fulton R.S."/>
            <person name="Johnson D.L."/>
            <person name="Minx P.J."/>
            <person name="Clifton S.W."/>
            <person name="Hawkins T."/>
            <person name="Branscomb E."/>
            <person name="Predki P."/>
            <person name="Richardson P."/>
            <person name="Wenning S."/>
            <person name="Slezak T."/>
            <person name="Doggett N."/>
            <person name="Cheng J.F."/>
            <person name="Olsen A."/>
            <person name="Lucas S."/>
            <person name="Elkin C."/>
            <person name="Uberbacher E."/>
            <person name="Frazier M."/>
            <person name="Gibbs R.A."/>
            <person name="Muzny D.M."/>
            <person name="Scherer S.E."/>
            <person name="Bouck J.B."/>
            <person name="Sodergren E.J."/>
            <person name="Worley K.C."/>
            <person name="Rives C.M."/>
            <person name="Gorrell J.H."/>
            <person name="Metzker M.L."/>
            <person name="Naylor S.L."/>
            <person name="Kucherlapati R.S."/>
            <person name="Nelson D.L."/>
            <person name="Weinstock G.M."/>
            <person name="Sakaki Y."/>
            <person name="Fujiyama A."/>
            <person name="Hattori M."/>
            <person name="Yada T."/>
            <person name="Toyoda A."/>
            <person name="Itoh T."/>
            <person name="Kawagoe C."/>
            <person name="Watanabe H."/>
            <person name="Totoki Y."/>
            <person name="Taylor T."/>
            <person name="Weissenbach J."/>
            <person name="Heilig R."/>
            <person name="Saurin W."/>
            <person name="Artiguenave F."/>
            <person name="Brottier P."/>
            <person name="Bruls T."/>
            <person name="Pelletier E."/>
            <person name="Robert C."/>
            <person name="Wincker P."/>
            <person name="Smith D.R."/>
            <person name="Doucette-Stamm L."/>
            <person name="Rubenfield M."/>
            <person name="Weinstock K."/>
            <person name="Lee H.M."/>
            <person name="Dubois J."/>
            <person name="Rosenthal A."/>
            <person name="Platzer M."/>
            <person name="Nyakatura G."/>
            <person name="Taudien S."/>
            <person name="Rump A."/>
            <person name="Yang H."/>
            <person name="Yu J."/>
            <person name="Wang J."/>
            <person name="Huang G."/>
            <person name="Gu J."/>
            <person name="Hood L."/>
            <person name="Rowen L."/>
            <person name="Madan A."/>
            <person name="Qin S."/>
            <person name="Davis R.W."/>
            <person name="Federspiel N.A."/>
            <person name="Abola A.P."/>
            <person name="Proctor M.J."/>
            <person name="Myers R.M."/>
            <person name="Schmutz J."/>
            <person name="Dickson M."/>
            <person name="Grimwood J."/>
            <person name="Cox D.R."/>
            <person name="Olson M.V."/>
            <person name="Kaul R."/>
            <person name="Raymond C."/>
            <person name="Shimizu N."/>
            <person name="Kawasaki K."/>
            <person name="Minoshima S."/>
            <person name="Evans G.A."/>
            <person name="Athanasiou M."/>
            <person name="Schultz R."/>
            <person name="Roe B.A."/>
            <person name="Chen F."/>
            <person name="Pan H."/>
            <person name="Ramser J."/>
            <person name="Lehrach H."/>
            <person name="Reinhardt R."/>
            <person name="McCombie W.R."/>
            <person name="de la Bastide M."/>
            <person name="Dedhia N."/>
            <person name="Blocker H."/>
            <person name="Hornischer K."/>
            <person name="Nordsiek G."/>
            <person name="Agarwala R."/>
            <person name="Aravind L."/>
            <person name="Bailey J.A."/>
            <person name="Bateman A."/>
            <person name="Batzoglou S."/>
            <person name="Birney E."/>
            <person name="Bork P."/>
            <person name="Brown D.G."/>
            <person name="Burge C.B."/>
            <person name="Cerutti L."/>
            <person name="Chen H.C."/>
            <person name="Church D."/>
            <person name="Clamp M."/>
            <person name="Copley R.R."/>
            <person name="Doerks T."/>
            <person name="Eddy S.R."/>
            <person name="Eichler E.E."/>
            <person name="Furey T.S."/>
            <person name="Galagan J."/>
            <person name="Gilbert J.G."/>
            <person name="Harmon C."/>
            <person name="Hayashizaki Y."/>
            <person name="Haussler D."/>
            <person name="Hermjakob H."/>
            <person name="Hokamp K."/>
            <person name="Jang W."/>
            <person name="Johnson L.S."/>
            <person name="Jones T.A."/>
            <person name="Kasif S."/>
            <person name="Kaspryzk A."/>
            <person name="Kennedy S."/>
            <person name="Kent W.J."/>
            <person name="Kitts P."/>
            <person name="Koonin E.V."/>
            <person name="Korf I."/>
            <person name="Kulp D."/>
            <person name="Lancet D."/>
            <person name="Lowe T.M."/>
            <person name="McLysaght A."/>
            <person name="Mikkelsen T."/>
            <person name="Moran J.V."/>
            <person name="Mulder N."/>
            <person name="Pollara V.J."/>
            <person name="Ponting C.P."/>
            <person name="Schuler G."/>
            <person name="Schultz J."/>
            <person name="Slater G."/>
            <person name="Smit A.F."/>
            <person name="Stupka E."/>
            <person name="Szustakowski J."/>
            <person name="Thierry-Mieg D."/>
            <person name="Thierry-Mieg J."/>
            <person name="Wagner L."/>
            <person name="Wallis J."/>
            <person name="Wheeler R."/>
            <person name="Williams A."/>
            <person name="Wolf Y.I."/>
            <person name="Wolfe K.H."/>
            <person name="Yang S.P."/>
            <person name="Yeh R.F."/>
            <person name="Collins F."/>
            <person name="Guyer M.S."/>
            <person name="Peterson J."/>
            <person name="Felsenfeld A."/>
            <person name="Wetterstrand K.A."/>
            <person name="Patrinos A."/>
            <person name="Morgan M.J."/>
            <person name="de Jong P."/>
            <person name="Catanese J.J."/>
            <person name="Osoegawa K."/>
            <person name="Shizuya H."/>
            <person name="Choi S."/>
            <person name="Chen Y.J."/>
        </authorList>
    </citation>
    <scope>NUCLEOTIDE SEQUENCE [LARGE SCALE GENOMIC DNA]</scope>
</reference>
<dbReference type="ChiTaRS" id="TUBA1C">
    <property type="organism name" value="human"/>
</dbReference>
<dbReference type="VEuPathDB" id="HostDB:ENSG00000167553"/>
<accession>F8VRK1</accession>
<dbReference type="Ensembl" id="ENST00000549818.5">
    <property type="protein sequence ID" value="ENSP00000447669.1"/>
    <property type="gene ID" value="ENSG00000167553.17"/>
</dbReference>
<dbReference type="OpenTargets" id="ENSG00000167553"/>
<dbReference type="Proteomes" id="UP000005640">
    <property type="component" value="Chromosome 12"/>
</dbReference>
<dbReference type="EMBL" id="AC010173">
    <property type="status" value="NOT_ANNOTATED_CDS"/>
    <property type="molecule type" value="Genomic_DNA"/>
</dbReference>
<name>F8VRK1_HUMAN</name>
<proteinExistence type="predicted"/>
<gene>
    <name evidence="1" type="primary">TUBA1C</name>
</gene>
<dbReference type="EMBL" id="AC125611">
    <property type="status" value="NOT_ANNOTATED_CDS"/>
    <property type="molecule type" value="Genomic_DNA"/>
</dbReference>
<sequence>MTAWFNGVEELGRDECFVCLELDPSNGSFLNAKLYISNWILIYFTRTLQLPAPFNTCTSSKSRGEPGCDSKCVNPALSLGFRTYKWSS</sequence>
<dbReference type="ProteomicsDB" id="28457"/>
<reference evidence="1" key="4">
    <citation type="submission" date="2025-05" db="UniProtKB">
        <authorList>
            <consortium name="Ensembl"/>
        </authorList>
    </citation>
    <scope>IDENTIFICATION</scope>
</reference>
<dbReference type="UCSC" id="uc058nos.1">
    <property type="organism name" value="human"/>
</dbReference>
<protein>
    <submittedName>
        <fullName evidence="1">Tubulin alpha 1c</fullName>
    </submittedName>
</protein>
<keyword evidence="2" id="KW-1185">Reference proteome</keyword>
<dbReference type="ExpressionAtlas" id="F8VRK1">
    <property type="expression patterns" value="baseline and differential"/>
</dbReference>
<dbReference type="Bgee" id="ENSG00000167553">
    <property type="expression patterns" value="Expressed in secondary oocyte and 204 other cell types or tissues"/>
</dbReference>
<dbReference type="GeneTree" id="ENSGT00950000182825"/>
<organism evidence="1 2">
    <name type="scientific">Homo sapiens</name>
    <name type="common">Human</name>
    <dbReference type="NCBI Taxonomy" id="9606"/>
    <lineage>
        <taxon>Eukaryota</taxon>
        <taxon>Metazoa</taxon>
        <taxon>Chordata</taxon>
        <taxon>Craniata</taxon>
        <taxon>Vertebrata</taxon>
        <taxon>Euteleostomi</taxon>
        <taxon>Mammalia</taxon>
        <taxon>Eutheria</taxon>
        <taxon>Euarchontoglires</taxon>
        <taxon>Primates</taxon>
        <taxon>Haplorrhini</taxon>
        <taxon>Catarrhini</taxon>
        <taxon>Hominidae</taxon>
        <taxon>Homo</taxon>
    </lineage>
</organism>
<dbReference type="HGNC" id="HGNC:20768">
    <property type="gene designation" value="TUBA1C"/>
</dbReference>
<evidence type="ECO:0000313" key="1">
    <source>
        <dbReference type="Ensembl" id="ENSP00000448646.1"/>
    </source>
</evidence>
<reference evidence="1 2" key="3">
    <citation type="journal article" date="2006" name="Nature">
        <title>The finished DNA sequence of human chromosome 12.</title>
        <authorList>
            <consortium name="Baylor College of Medicine Human Genome Sequencing Center Sequence Production Team"/>
            <person name="Scherer S.E."/>
            <person name="Muzny D.M."/>
            <person name="Buhay C.J."/>
            <person name="Chen R."/>
            <person name="Cree A."/>
            <person name="Ding Y."/>
            <person name="Dugan-Rocha S."/>
            <person name="Gill R."/>
            <person name="Gunaratne P."/>
            <person name="Harris R.A."/>
            <person name="Hawes A.C."/>
            <person name="Hernandez J."/>
            <person name="Hodgson A.V."/>
            <person name="Hume J."/>
            <person name="Jackson A."/>
            <person name="Khan Z.M."/>
            <person name="Kovar-Smith C."/>
            <person name="Lewis L.R."/>
            <person name="Lozado R.J."/>
            <person name="Metzker M.L."/>
            <person name="Milosavljevic A."/>
            <person name="Miner G.R."/>
            <person name="Montgomery K.T."/>
            <person name="Morgan M.B."/>
            <person name="Nazareth L.V."/>
            <person name="Scott G."/>
            <person name="Sodergren E."/>
            <person name="Song X.Z."/>
            <person name="Steffen D."/>
            <person name="Lovering R.C."/>
            <person name="Wheeler D.A."/>
            <person name="Worley K.C."/>
            <person name="Yuan Y."/>
            <person name="Zhang Z."/>
            <person name="Adams C.Q."/>
            <person name="Ansari-Lari M.A."/>
            <person name="Ayele M."/>
            <person name="Brown M.J."/>
            <person name="Chen G."/>
            <person name="Chen Z."/>
            <person name="Clerc-Blankenburg K.P."/>
            <person name="Davis C."/>
            <person name="Delgado O."/>
            <person name="Dinh H.H."/>
            <person name="Draper H."/>
            <person name="Gonzalez-Garay M.L."/>
            <person name="Havlak P."/>
            <person name="Jackson L.R."/>
            <person name="Jacob L.S."/>
            <person name="Kelly S.H."/>
            <person name="Li L."/>
            <person name="Li Z."/>
            <person name="Liu J."/>
            <person name="Liu W."/>
            <person name="Lu J."/>
            <person name="Maheshwari M."/>
            <person name="Nguyen B.V."/>
            <person name="Okwuonu G.O."/>
            <person name="Pasternak S."/>
            <person name="Perez L.M."/>
            <person name="Plopper F.J."/>
            <person name="Santibanez J."/>
            <person name="Shen H."/>
            <person name="Tabor P.E."/>
            <person name="Verduzco D."/>
            <person name="Waldron L."/>
            <person name="Wang Q."/>
            <person name="Williams G.A."/>
            <person name="Zhang J."/>
            <person name="Zhou J."/>
            <person name="Allen C.C."/>
            <person name="Amin A.G."/>
            <person name="Anyalebechi V."/>
            <person name="Bailey M."/>
            <person name="Barbaria J.A."/>
            <person name="Bimage K.E."/>
            <person name="Bryant N.P."/>
            <person name="Burch P.E."/>
            <person name="Burkett C.E."/>
            <person name="Burrell K.L."/>
            <person name="Calderon E."/>
            <person name="Cardenas V."/>
            <person name="Carter K."/>
            <person name="Casias K."/>
            <person name="Cavazos I."/>
            <person name="Cavazos S.R."/>
            <person name="Ceasar H."/>
            <person name="Chacko J."/>
            <person name="Chan S.N."/>
            <person name="Chavez D."/>
            <person name="Christopoulos C."/>
            <person name="Chu J."/>
            <person name="Cockrell R."/>
            <person name="Cox C.D."/>
            <person name="Dang M."/>
            <person name="Dathorne S.R."/>
            <person name="David R."/>
            <person name="Davis C.M."/>
            <person name="Davy-Carroll L."/>
            <person name="Deshazo D.R."/>
            <person name="Donlin J.E."/>
            <person name="D'Souza L."/>
            <person name="Eaves K.A."/>
            <person name="Egan A."/>
            <person name="Emery-Cohen A.J."/>
            <person name="Escotto M."/>
            <person name="Flagg N."/>
            <person name="Forbes L.D."/>
            <person name="Gabisi A.M."/>
            <person name="Garza M."/>
            <person name="Hamilton C."/>
            <person name="Henderson N."/>
            <person name="Hernandez O."/>
            <person name="Hines S."/>
            <person name="Hogues M.E."/>
            <person name="Huang M."/>
            <person name="Idlebird D.G."/>
            <person name="Johnson R."/>
            <person name="Jolivet A."/>
            <person name="Jones S."/>
            <person name="Kagan R."/>
            <person name="King L.M."/>
            <person name="Leal B."/>
            <person name="Lebow H."/>
            <person name="Lee S."/>
            <person name="LeVan J.M."/>
            <person name="Lewis L.C."/>
            <person name="London P."/>
            <person name="Lorensuhewa L.M."/>
            <person name="Loulseged H."/>
            <person name="Lovett D.A."/>
            <person name="Lucier A."/>
            <person name="Lucier R.L."/>
            <person name="Ma J."/>
            <person name="Madu R.C."/>
            <person name="Mapua P."/>
            <person name="Martindale A.D."/>
            <person name="Martinez E."/>
            <person name="Massey E."/>
            <person name="Mawhiney S."/>
            <person name="Meador M.G."/>
            <person name="Mendez S."/>
            <person name="Mercado C."/>
            <person name="Mercado I.C."/>
            <person name="Merritt C.E."/>
            <person name="Miner Z.L."/>
            <person name="Minja E."/>
            <person name="Mitchell T."/>
            <person name="Mohabbat F."/>
            <person name="Mohabbat K."/>
            <person name="Montgomery B."/>
            <person name="Moore N."/>
            <person name="Morris S."/>
            <person name="Munidasa M."/>
            <person name="Ngo R.N."/>
            <person name="Nguyen N.B."/>
            <person name="Nickerson E."/>
            <person name="Nwaokelemeh O.O."/>
            <person name="Nwokenkwo S."/>
            <person name="Obregon M."/>
            <person name="Oguh M."/>
            <person name="Oragunye N."/>
            <person name="Oviedo R.J."/>
            <person name="Parish B.J."/>
            <person name="Parker D.N."/>
            <person name="Parrish J."/>
            <person name="Parks K.L."/>
            <person name="Paul H.A."/>
            <person name="Payton B.A."/>
            <person name="Perez A."/>
            <person name="Perrin W."/>
            <person name="Pickens A."/>
            <person name="Primus E.L."/>
            <person name="Pu L.L."/>
            <person name="Puazo M."/>
            <person name="Quiles M.M."/>
            <person name="Quiroz J.B."/>
            <person name="Rabata D."/>
            <person name="Reeves K."/>
            <person name="Ruiz S.J."/>
            <person name="Shao H."/>
            <person name="Sisson I."/>
            <person name="Sonaike T."/>
            <person name="Sorelle R.P."/>
            <person name="Sutton A.E."/>
            <person name="Svatek A.F."/>
            <person name="Svetz L.A."/>
            <person name="Tamerisa K.S."/>
            <person name="Taylor T.R."/>
            <person name="Teague B."/>
            <person name="Thomas N."/>
            <person name="Thorn R.D."/>
            <person name="Trejos Z.Y."/>
            <person name="Trevino B.K."/>
            <person name="Ukegbu O.N."/>
            <person name="Urban J.B."/>
            <person name="Vasquez L.I."/>
            <person name="Vera V.A."/>
            <person name="Villasana D.M."/>
            <person name="Wang L."/>
            <person name="Ward-Moore S."/>
            <person name="Warren J.T."/>
            <person name="Wei X."/>
            <person name="White F."/>
            <person name="Williamson A.L."/>
            <person name="Wleczyk R."/>
            <person name="Wooden H.S."/>
            <person name="Wooden S.H."/>
            <person name="Yen J."/>
            <person name="Yoon L."/>
            <person name="Yoon V."/>
            <person name="Zorrilla S.E."/>
            <person name="Nelson D."/>
            <person name="Kucherlapati R."/>
            <person name="Weinstock G."/>
            <person name="Gibbs R.A."/>
            <person name="null."/>
        </authorList>
    </citation>
    <scope>NUCLEOTIDE SEQUENCE [LARGE SCALE GENOMIC DNA]</scope>
</reference>
<dbReference type="Ensembl" id="ENST00000552448.1">
    <property type="protein sequence ID" value="ENSP00000448646.1"/>
    <property type="gene ID" value="ENSG00000167553.17"/>
</dbReference>
<dbReference type="AlphaFoldDB" id="F8VRK1"/>
<reference evidence="1" key="2">
    <citation type="journal article" date="2004" name="Nature">
        <title>Finishing the euchromatic sequence of the human genome.</title>
        <authorList>
            <consortium name="International Human Genome Sequencing Consortium"/>
        </authorList>
    </citation>
    <scope>NUCLEOTIDE SEQUENCE [LARGE SCALE GENOMIC DNA]</scope>
</reference>
<evidence type="ECO:0000313" key="2">
    <source>
        <dbReference type="Proteomes" id="UP000005640"/>
    </source>
</evidence>
<dbReference type="HOGENOM" id="CLU_2468426_0_0_1"/>
<dbReference type="OrthoDB" id="9540336at2759"/>